<dbReference type="Proteomes" id="UP001600888">
    <property type="component" value="Unassembled WGS sequence"/>
</dbReference>
<comment type="caution">
    <text evidence="3">The sequence shown here is derived from an EMBL/GenBank/DDBJ whole genome shotgun (WGS) entry which is preliminary data.</text>
</comment>
<dbReference type="InterPro" id="IPR003593">
    <property type="entry name" value="AAA+_ATPase"/>
</dbReference>
<feature type="region of interest" description="Disordered" evidence="1">
    <location>
        <begin position="245"/>
        <end position="273"/>
    </location>
</feature>
<dbReference type="InterPro" id="IPR056599">
    <property type="entry name" value="AAA_lid_fung"/>
</dbReference>
<organism evidence="3 4">
    <name type="scientific">Diaporthe vaccinii</name>
    <dbReference type="NCBI Taxonomy" id="105482"/>
    <lineage>
        <taxon>Eukaryota</taxon>
        <taxon>Fungi</taxon>
        <taxon>Dikarya</taxon>
        <taxon>Ascomycota</taxon>
        <taxon>Pezizomycotina</taxon>
        <taxon>Sordariomycetes</taxon>
        <taxon>Sordariomycetidae</taxon>
        <taxon>Diaporthales</taxon>
        <taxon>Diaporthaceae</taxon>
        <taxon>Diaporthe</taxon>
        <taxon>Diaporthe eres species complex</taxon>
    </lineage>
</organism>
<gene>
    <name evidence="3" type="ORF">FJTKL_07580</name>
</gene>
<protein>
    <recommendedName>
        <fullName evidence="2">AAA+ ATPase domain-containing protein</fullName>
    </recommendedName>
</protein>
<dbReference type="EMBL" id="JBAWTH010000028">
    <property type="protein sequence ID" value="KAL2285881.1"/>
    <property type="molecule type" value="Genomic_DNA"/>
</dbReference>
<keyword evidence="4" id="KW-1185">Reference proteome</keyword>
<dbReference type="InterPro" id="IPR003959">
    <property type="entry name" value="ATPase_AAA_core"/>
</dbReference>
<feature type="region of interest" description="Disordered" evidence="1">
    <location>
        <begin position="864"/>
        <end position="984"/>
    </location>
</feature>
<reference evidence="3 4" key="1">
    <citation type="submission" date="2024-03" db="EMBL/GenBank/DDBJ databases">
        <title>A high-quality draft genome sequence of Diaporthe vaccinii, a causative agent of upright dieback and viscid rot disease in cranberry plants.</title>
        <authorList>
            <person name="Sarrasin M."/>
            <person name="Lang B.F."/>
            <person name="Burger G."/>
        </authorList>
    </citation>
    <scope>NUCLEOTIDE SEQUENCE [LARGE SCALE GENOMIC DNA]</scope>
    <source>
        <strain evidence="3 4">IS7</strain>
    </source>
</reference>
<dbReference type="PANTHER" id="PTHR46411:SF3">
    <property type="entry name" value="AAA+ ATPASE DOMAIN-CONTAINING PROTEIN"/>
    <property type="match status" value="1"/>
</dbReference>
<proteinExistence type="predicted"/>
<feature type="compositionally biased region" description="Acidic residues" evidence="1">
    <location>
        <begin position="951"/>
        <end position="962"/>
    </location>
</feature>
<feature type="compositionally biased region" description="Low complexity" evidence="1">
    <location>
        <begin position="248"/>
        <end position="260"/>
    </location>
</feature>
<sequence>MVRDCDWHEFKNRYPDEEGWCAIDTLLSSRDLDAEMAFEQFDRKSKDTQRSKPGTTAAVTPETQSGYSDIQRLERVRINSAFILAYLAKVTRENSWNRKPHTFLSPFKTFLHYHSNMEDEFRFLQQRYASKTEQPPTNAQIPSDSSILQGLQGTDLFISTEDKALDDPKDTEGATTAHHHTMIDTQTGSLKAYRDMACYVEFVRTRLMPLYTMFEKADYRNPVTVRYSDIWYLFRHGELLIDGHKTPSSDSSDSTLQPSQDVDSSKIDSGNSSTADTQLWRFYYYGKVNVEWEIDDLAENQTGKVYKPKDMEDKTERFSRLNHYYIDFDGETFAPVSRSKAISWYEGEKDVTSLPAYPIRFAKNYEQILQRLKIRGAKFRDLVLQPHPTMAYMGLTLTHDPFGVRIDPPEYIDSDGVVDFREAYQASPKWKPDFFMLTSLVQAQSTNDNFGIIEWTDRGRSKQSGKSNEMVVHPDGIDDVILSEMSDSGAFMKIARGAVRADSIFQASRQDLSSEDLALLPPRIFVYSLRNRKFFSGDIRCLQPIKRQKSSFDKLKIPAAHKTMIQSVVWEHFEKKAAQEKGRIRKLEISDQDFIRGKGRGLIILLHGAPGVGKTATAEAVADVYKKPLFSITCGDLGIEPKEVEKNLSEIFRLANVWQCILLLDEAEIFLSPREKKDDNLQRNALVSIFLRILEYYPGILFLTTNRPGALDEAVKSRVHVTLLYPQLSRDDTVALFRINIDRLKTIEKERVAITREPEMVIEENSIVDFAEQHFDKFSHAARDCRWNGRQIRNAFQIASSLARYEHFIAKQNSDIGDTGDNSRGLYLGARHFKQVETATVEYDDFRSKMLGATDSELALHKMERGPEVVRRPGPQHRAYDHHRGTTSPSLQRESQYMSSVPPARDRGGARGGQHGRGRGRFSQEYEAGYGTQRQQVPRAPPGSYDRYGGDDVDQDWGDDGAEPGGYEQGGERNVDEASYPDTY</sequence>
<dbReference type="SMART" id="SM00382">
    <property type="entry name" value="AAA"/>
    <property type="match status" value="1"/>
</dbReference>
<dbReference type="Pfam" id="PF00004">
    <property type="entry name" value="AAA"/>
    <property type="match status" value="1"/>
</dbReference>
<dbReference type="PANTHER" id="PTHR46411">
    <property type="entry name" value="FAMILY ATPASE, PUTATIVE-RELATED"/>
    <property type="match status" value="1"/>
</dbReference>
<dbReference type="Pfam" id="PF22942">
    <property type="entry name" value="DUF7025"/>
    <property type="match status" value="1"/>
</dbReference>
<dbReference type="SUPFAM" id="SSF52540">
    <property type="entry name" value="P-loop containing nucleoside triphosphate hydrolases"/>
    <property type="match status" value="1"/>
</dbReference>
<dbReference type="InterPro" id="IPR027417">
    <property type="entry name" value="P-loop_NTPase"/>
</dbReference>
<evidence type="ECO:0000256" key="1">
    <source>
        <dbReference type="SAM" id="MobiDB-lite"/>
    </source>
</evidence>
<dbReference type="Pfam" id="PF23232">
    <property type="entry name" value="AAA_lid_13"/>
    <property type="match status" value="1"/>
</dbReference>
<evidence type="ECO:0000313" key="4">
    <source>
        <dbReference type="Proteomes" id="UP001600888"/>
    </source>
</evidence>
<feature type="region of interest" description="Disordered" evidence="1">
    <location>
        <begin position="42"/>
        <end position="63"/>
    </location>
</feature>
<dbReference type="Gene3D" id="3.40.50.300">
    <property type="entry name" value="P-loop containing nucleotide triphosphate hydrolases"/>
    <property type="match status" value="1"/>
</dbReference>
<feature type="domain" description="AAA+ ATPase" evidence="2">
    <location>
        <begin position="600"/>
        <end position="729"/>
    </location>
</feature>
<feature type="compositionally biased region" description="Polar residues" evidence="1">
    <location>
        <begin position="51"/>
        <end position="63"/>
    </location>
</feature>
<accession>A0ABR4EUE2</accession>
<evidence type="ECO:0000259" key="2">
    <source>
        <dbReference type="SMART" id="SM00382"/>
    </source>
</evidence>
<name>A0ABR4EUE2_9PEZI</name>
<dbReference type="InterPro" id="IPR054289">
    <property type="entry name" value="DUF7025"/>
</dbReference>
<feature type="compositionally biased region" description="Polar residues" evidence="1">
    <location>
        <begin position="886"/>
        <end position="899"/>
    </location>
</feature>
<evidence type="ECO:0000313" key="3">
    <source>
        <dbReference type="EMBL" id="KAL2285881.1"/>
    </source>
</evidence>
<dbReference type="CDD" id="cd19481">
    <property type="entry name" value="RecA-like_protease"/>
    <property type="match status" value="1"/>
</dbReference>